<keyword evidence="2" id="KW-0813">Transport</keyword>
<evidence type="ECO:0000313" key="9">
    <source>
        <dbReference type="Proteomes" id="UP000011543"/>
    </source>
</evidence>
<protein>
    <submittedName>
        <fullName evidence="6">ABC-type transport system periplasmic substrate-binding protein (Probable substrate sugar)</fullName>
    </submittedName>
    <submittedName>
        <fullName evidence="7">Family 1 extracellular solute-binding protein</fullName>
    </submittedName>
</protein>
<dbReference type="PANTHER" id="PTHR30061:SF50">
    <property type="entry name" value="MALTOSE_MALTODEXTRIN-BINDING PERIPLASMIC PROTEIN"/>
    <property type="match status" value="1"/>
</dbReference>
<dbReference type="SUPFAM" id="SSF53850">
    <property type="entry name" value="Periplasmic binding protein-like II"/>
    <property type="match status" value="1"/>
</dbReference>
<dbReference type="AlphaFoldDB" id="D3SRN0"/>
<organism evidence="6 8">
    <name type="scientific">Natrialba magadii (strain ATCC 43099 / DSM 3394 / CCM 3739 / CIP 104546 / IAM 13178 / JCM 8861 / NBRC 102185 / NCIMB 2190 / MS3)</name>
    <name type="common">Natronobacterium magadii</name>
    <dbReference type="NCBI Taxonomy" id="547559"/>
    <lineage>
        <taxon>Archaea</taxon>
        <taxon>Methanobacteriati</taxon>
        <taxon>Methanobacteriota</taxon>
        <taxon>Stenosarchaea group</taxon>
        <taxon>Halobacteria</taxon>
        <taxon>Halobacteriales</taxon>
        <taxon>Natrialbaceae</taxon>
        <taxon>Natrialba</taxon>
    </lineage>
</organism>
<dbReference type="eggNOG" id="arCOG00154">
    <property type="taxonomic scope" value="Archaea"/>
</dbReference>
<evidence type="ECO:0000256" key="5">
    <source>
        <dbReference type="SAM" id="MobiDB-lite"/>
    </source>
</evidence>
<proteinExistence type="inferred from homology"/>
<dbReference type="PATRIC" id="fig|547559.17.peg.3599"/>
<evidence type="ECO:0000313" key="7">
    <source>
        <dbReference type="EMBL" id="ELY24902.1"/>
    </source>
</evidence>
<accession>D3SRN0</accession>
<evidence type="ECO:0000256" key="2">
    <source>
        <dbReference type="ARBA" id="ARBA00022448"/>
    </source>
</evidence>
<reference evidence="8" key="1">
    <citation type="submission" date="2010-02" db="EMBL/GenBank/DDBJ databases">
        <title>Complete sequence of chromosome of Natrialba magadii ATCC 43099.</title>
        <authorList>
            <consortium name="US DOE Joint Genome Institute"/>
            <person name="Lucas S."/>
            <person name="Copeland A."/>
            <person name="Lapidus A."/>
            <person name="Cheng J.-F."/>
            <person name="Bruce D."/>
            <person name="Goodwin L."/>
            <person name="Pitluck S."/>
            <person name="Davenport K."/>
            <person name="Saunders E."/>
            <person name="Detter J.C."/>
            <person name="Han C."/>
            <person name="Tapia R."/>
            <person name="Land M."/>
            <person name="Hauser L."/>
            <person name="Kyrpides N."/>
            <person name="Mikhailova N."/>
            <person name="De Castro R.E."/>
            <person name="Maupin-Furlow J.A."/>
            <person name="Woyke T."/>
        </authorList>
    </citation>
    <scope>NUCLEOTIDE SEQUENCE [LARGE SCALE GENOMIC DNA]</scope>
    <source>
        <strain evidence="8">ATCC 43099 / DSM 3394 / CCM 3739 / CIP 104546 / IAM 13178 / JCM 8861 / NBRC 102185 / NCIMB 2190 / MS3</strain>
    </source>
</reference>
<dbReference type="OrthoDB" id="42146at2157"/>
<dbReference type="GO" id="GO:0015144">
    <property type="term" value="F:carbohydrate transmembrane transporter activity"/>
    <property type="evidence" value="ECO:0007669"/>
    <property type="project" value="InterPro"/>
</dbReference>
<dbReference type="EMBL" id="AOHS01000057">
    <property type="protein sequence ID" value="ELY24902.1"/>
    <property type="molecule type" value="Genomic_DNA"/>
</dbReference>
<reference evidence="6 8" key="2">
    <citation type="journal article" date="2012" name="BMC Genomics">
        <title>A comparative genomics perspective on the genetic content of the alkaliphilic haloarchaeon Natrialba magadii ATCC 43099T.</title>
        <authorList>
            <person name="Siddaramappa S."/>
            <person name="Challacombe J.F."/>
            <person name="Decastro R.E."/>
            <person name="Pfeiffer F."/>
            <person name="Sastre D.E."/>
            <person name="Gimenez M.I."/>
            <person name="Paggi R.A."/>
            <person name="Detter J.C."/>
            <person name="Davenport K.W."/>
            <person name="Goodwin L.A."/>
            <person name="Kyrpides N."/>
            <person name="Tapia R."/>
            <person name="Pitluck S."/>
            <person name="Lucas S."/>
            <person name="Woyke T."/>
            <person name="Maupin-Furlow J.A."/>
        </authorList>
    </citation>
    <scope>NUCLEOTIDE SEQUENCE [LARGE SCALE GENOMIC DNA]</scope>
    <source>
        <strain evidence="6">ATCC 43099</strain>
        <strain evidence="8">ATCC 43099 / DSM 3394 / CCM 3739 / CIP 104546 / IAM 13178 / JCM 8861 / NBRC 102185 / NCIMB 2190 / MS3</strain>
    </source>
</reference>
<dbReference type="InterPro" id="IPR006059">
    <property type="entry name" value="SBP"/>
</dbReference>
<dbReference type="RefSeq" id="WP_004217029.1">
    <property type="nucleotide sequence ID" value="NC_013922.1"/>
</dbReference>
<dbReference type="PaxDb" id="547559-Nmag_1151"/>
<dbReference type="Gene3D" id="3.40.190.10">
    <property type="entry name" value="Periplasmic binding protein-like II"/>
    <property type="match status" value="2"/>
</dbReference>
<dbReference type="GO" id="GO:0015768">
    <property type="term" value="P:maltose transport"/>
    <property type="evidence" value="ECO:0007669"/>
    <property type="project" value="TreeGrafter"/>
</dbReference>
<dbReference type="Pfam" id="PF13416">
    <property type="entry name" value="SBP_bac_8"/>
    <property type="match status" value="1"/>
</dbReference>
<keyword evidence="4" id="KW-0732">Signal</keyword>
<dbReference type="GO" id="GO:0042956">
    <property type="term" value="P:maltodextrin transmembrane transport"/>
    <property type="evidence" value="ECO:0007669"/>
    <property type="project" value="TreeGrafter"/>
</dbReference>
<reference evidence="6" key="4">
    <citation type="submission" date="2016-09" db="EMBL/GenBank/DDBJ databases">
        <authorList>
            <person name="Pfeiffer F."/>
        </authorList>
    </citation>
    <scope>NUCLEOTIDE SEQUENCE</scope>
    <source>
        <strain evidence="6">ATCC 43099</strain>
    </source>
</reference>
<dbReference type="GeneID" id="8823982"/>
<dbReference type="Proteomes" id="UP000011543">
    <property type="component" value="Unassembled WGS sequence"/>
</dbReference>
<evidence type="ECO:0000256" key="1">
    <source>
        <dbReference type="ARBA" id="ARBA00008520"/>
    </source>
</evidence>
<sequence>MPLQRRQLLAGIGGAATLTVAGCLGDDDRGTTLWNEFEDAEEETLEEHLEVFNEGRDDELNADNIADMEDQLETAIPAGDGPGTFAWAHDWLGRYHDQEFGYDASGDLSLDLESEFTADAVDAVQWEGHTYGVPYASETVTLMYNPDLVDEPPETLEEMVDIMDDHHDPSNGQYGLSYPPVDPYFVSGYLHAFGGRIFHEDTGELGIEDDEFIEGLELLQDNLWEYVPEDPEYGSQMAPFNDGNAPFAINGPWQVGGFRDAGVDATLAPLPDVDGGSPTPYTGIQVWYFTAALEDADETTFETIMDFAEWYTTNEDVIVDNAERHGLIPVHQEYAESDDLGEDVETFIETVEMGTPMPADPRMDLVFTPLEEALERVFNESEEPAEAMEAAAEEIRGRWD</sequence>
<dbReference type="EMBL" id="CP001932">
    <property type="protein sequence ID" value="ADD04735.1"/>
    <property type="molecule type" value="Genomic_DNA"/>
</dbReference>
<dbReference type="GO" id="GO:0055052">
    <property type="term" value="C:ATP-binding cassette (ABC) transporter complex, substrate-binding subunit-containing"/>
    <property type="evidence" value="ECO:0007669"/>
    <property type="project" value="TreeGrafter"/>
</dbReference>
<dbReference type="STRING" id="547559.Nmag_1151"/>
<evidence type="ECO:0000256" key="3">
    <source>
        <dbReference type="ARBA" id="ARBA00022597"/>
    </source>
</evidence>
<evidence type="ECO:0000313" key="8">
    <source>
        <dbReference type="Proteomes" id="UP000001879"/>
    </source>
</evidence>
<comment type="similarity">
    <text evidence="1">Belongs to the bacterial solute-binding protein 1 family.</text>
</comment>
<dbReference type="Proteomes" id="UP000001879">
    <property type="component" value="Chromosome"/>
</dbReference>
<gene>
    <name evidence="6" type="ordered locus">Nmag_1151</name>
    <name evidence="7" type="ORF">C500_18278</name>
</gene>
<evidence type="ECO:0000313" key="6">
    <source>
        <dbReference type="EMBL" id="ADD04735.1"/>
    </source>
</evidence>
<keyword evidence="8" id="KW-1185">Reference proteome</keyword>
<dbReference type="InterPro" id="IPR006060">
    <property type="entry name" value="Maltose/Cyclodextrin-bd"/>
</dbReference>
<dbReference type="GO" id="GO:1901982">
    <property type="term" value="F:maltose binding"/>
    <property type="evidence" value="ECO:0007669"/>
    <property type="project" value="TreeGrafter"/>
</dbReference>
<dbReference type="PANTHER" id="PTHR30061">
    <property type="entry name" value="MALTOSE-BINDING PERIPLASMIC PROTEIN"/>
    <property type="match status" value="1"/>
</dbReference>
<feature type="region of interest" description="Disordered" evidence="5">
    <location>
        <begin position="381"/>
        <end position="400"/>
    </location>
</feature>
<dbReference type="KEGG" id="nmg:Nmag_1151"/>
<dbReference type="PROSITE" id="PS51257">
    <property type="entry name" value="PROKAR_LIPOPROTEIN"/>
    <property type="match status" value="1"/>
</dbReference>
<dbReference type="HOGENOM" id="CLU_031285_17_1_2"/>
<keyword evidence="3" id="KW-0762">Sugar transport</keyword>
<dbReference type="PRINTS" id="PR00181">
    <property type="entry name" value="MALTOSEBP"/>
</dbReference>
<reference evidence="7 9" key="3">
    <citation type="journal article" date="2014" name="PLoS Genet.">
        <title>Phylogenetically driven sequencing of extremely halophilic archaea reveals strategies for static and dynamic osmo-response.</title>
        <authorList>
            <person name="Becker E.A."/>
            <person name="Seitzer P.M."/>
            <person name="Tritt A."/>
            <person name="Larsen D."/>
            <person name="Krusor M."/>
            <person name="Yao A.I."/>
            <person name="Wu D."/>
            <person name="Madern D."/>
            <person name="Eisen J.A."/>
            <person name="Darling A.E."/>
            <person name="Facciotti M.T."/>
        </authorList>
    </citation>
    <scope>NUCLEOTIDE SEQUENCE [LARGE SCALE GENOMIC DNA]</scope>
    <source>
        <strain evidence="9">ATCC 43099 / DSM 3394 / CCM 3739 / CIP 104546 / IAM 13178 / JCM 8861 / NBRC 102185 / NCIMB 2190 / MS3</strain>
        <strain evidence="7">MS-3</strain>
    </source>
</reference>
<name>D3SRN0_NATMM</name>
<evidence type="ECO:0000256" key="4">
    <source>
        <dbReference type="ARBA" id="ARBA00022729"/>
    </source>
</evidence>